<dbReference type="AlphaFoldDB" id="A0A428NUM9"/>
<gene>
    <name evidence="2" type="ORF">CEP54_014669</name>
</gene>
<dbReference type="Proteomes" id="UP000288168">
    <property type="component" value="Unassembled WGS sequence"/>
</dbReference>
<protein>
    <submittedName>
        <fullName evidence="2">Uncharacterized protein</fullName>
    </submittedName>
</protein>
<evidence type="ECO:0000256" key="1">
    <source>
        <dbReference type="SAM" id="MobiDB-lite"/>
    </source>
</evidence>
<sequence length="70" mass="7861">MGRLPRSNGATHQLNMSSEHLGELPYDMTESTSKKAQKPGPTSRDLNPPRYDAGPRGPLWRLCDRRRPSS</sequence>
<feature type="region of interest" description="Disordered" evidence="1">
    <location>
        <begin position="1"/>
        <end position="70"/>
    </location>
</feature>
<organism evidence="2 3">
    <name type="scientific">Fusarium duplospermum</name>
    <dbReference type="NCBI Taxonomy" id="1325734"/>
    <lineage>
        <taxon>Eukaryota</taxon>
        <taxon>Fungi</taxon>
        <taxon>Dikarya</taxon>
        <taxon>Ascomycota</taxon>
        <taxon>Pezizomycotina</taxon>
        <taxon>Sordariomycetes</taxon>
        <taxon>Hypocreomycetidae</taxon>
        <taxon>Hypocreales</taxon>
        <taxon>Nectriaceae</taxon>
        <taxon>Fusarium</taxon>
        <taxon>Fusarium solani species complex</taxon>
    </lineage>
</organism>
<evidence type="ECO:0000313" key="3">
    <source>
        <dbReference type="Proteomes" id="UP000288168"/>
    </source>
</evidence>
<dbReference type="EMBL" id="NKCI01000290">
    <property type="protein sequence ID" value="RSL44462.1"/>
    <property type="molecule type" value="Genomic_DNA"/>
</dbReference>
<comment type="caution">
    <text evidence="2">The sequence shown here is derived from an EMBL/GenBank/DDBJ whole genome shotgun (WGS) entry which is preliminary data.</text>
</comment>
<name>A0A428NUM9_9HYPO</name>
<keyword evidence="3" id="KW-1185">Reference proteome</keyword>
<accession>A0A428NUM9</accession>
<proteinExistence type="predicted"/>
<feature type="compositionally biased region" description="Polar residues" evidence="1">
    <location>
        <begin position="8"/>
        <end position="18"/>
    </location>
</feature>
<evidence type="ECO:0000313" key="2">
    <source>
        <dbReference type="EMBL" id="RSL44462.1"/>
    </source>
</evidence>
<reference evidence="2 3" key="1">
    <citation type="submission" date="2017-06" db="EMBL/GenBank/DDBJ databases">
        <title>Comparative genomic analysis of Ambrosia Fusariam Clade fungi.</title>
        <authorList>
            <person name="Stajich J.E."/>
            <person name="Carrillo J."/>
            <person name="Kijimoto T."/>
            <person name="Eskalen A."/>
            <person name="O'Donnell K."/>
            <person name="Kasson M."/>
        </authorList>
    </citation>
    <scope>NUCLEOTIDE SEQUENCE [LARGE SCALE GENOMIC DNA]</scope>
    <source>
        <strain evidence="2 3">NRRL62584</strain>
    </source>
</reference>